<evidence type="ECO:0000313" key="2">
    <source>
        <dbReference type="EMBL" id="CAG6593824.1"/>
    </source>
</evidence>
<accession>A0A8D8KM61</accession>
<evidence type="ECO:0000256" key="1">
    <source>
        <dbReference type="SAM" id="Phobius"/>
    </source>
</evidence>
<dbReference type="EMBL" id="HBUE01225250">
    <property type="protein sequence ID" value="CAG6541751.1"/>
    <property type="molecule type" value="Transcribed_RNA"/>
</dbReference>
<keyword evidence="1" id="KW-0472">Membrane</keyword>
<reference evidence="2" key="1">
    <citation type="submission" date="2021-05" db="EMBL/GenBank/DDBJ databases">
        <authorList>
            <person name="Alioto T."/>
            <person name="Alioto T."/>
            <person name="Gomez Garrido J."/>
        </authorList>
    </citation>
    <scope>NUCLEOTIDE SEQUENCE</scope>
</reference>
<proteinExistence type="predicted"/>
<feature type="transmembrane region" description="Helical" evidence="1">
    <location>
        <begin position="21"/>
        <end position="45"/>
    </location>
</feature>
<organism evidence="2">
    <name type="scientific">Culex pipiens</name>
    <name type="common">House mosquito</name>
    <dbReference type="NCBI Taxonomy" id="7175"/>
    <lineage>
        <taxon>Eukaryota</taxon>
        <taxon>Metazoa</taxon>
        <taxon>Ecdysozoa</taxon>
        <taxon>Arthropoda</taxon>
        <taxon>Hexapoda</taxon>
        <taxon>Insecta</taxon>
        <taxon>Pterygota</taxon>
        <taxon>Neoptera</taxon>
        <taxon>Endopterygota</taxon>
        <taxon>Diptera</taxon>
        <taxon>Nematocera</taxon>
        <taxon>Culicoidea</taxon>
        <taxon>Culicidae</taxon>
        <taxon>Culicinae</taxon>
        <taxon>Culicini</taxon>
        <taxon>Culex</taxon>
        <taxon>Culex</taxon>
    </lineage>
</organism>
<keyword evidence="1" id="KW-0812">Transmembrane</keyword>
<feature type="transmembrane region" description="Helical" evidence="1">
    <location>
        <begin position="123"/>
        <end position="144"/>
    </location>
</feature>
<name>A0A8D8KM61_CULPI</name>
<keyword evidence="1" id="KW-1133">Transmembrane helix</keyword>
<dbReference type="AlphaFoldDB" id="A0A8D8KM61"/>
<feature type="transmembrane region" description="Helical" evidence="1">
    <location>
        <begin position="65"/>
        <end position="84"/>
    </location>
</feature>
<dbReference type="EMBL" id="HBUE01331965">
    <property type="protein sequence ID" value="CAG6593824.1"/>
    <property type="molecule type" value="Transcribed_RNA"/>
</dbReference>
<protein>
    <submittedName>
        <fullName evidence="2">(northern house mosquito) hypothetical protein</fullName>
    </submittedName>
</protein>
<sequence>MSRLVRNLLLHRYHFDGASALAQATSFLFLASRCCCCCATGATVARLTLLLRYRSGFTLLHDLRGYFRLLYSYFLSFHFFFFFLGDFRFRLGPAASGGDAAVVVHVFDHVSAGGISRSRRGFLLSRFGIVGFFCFLFVSFRRAAVWGKNLS</sequence>